<feature type="compositionally biased region" description="Low complexity" evidence="2">
    <location>
        <begin position="56"/>
        <end position="73"/>
    </location>
</feature>
<keyword evidence="7" id="KW-1185">Reference proteome</keyword>
<reference evidence="6" key="3">
    <citation type="submission" date="2015-06" db="UniProtKB">
        <authorList>
            <consortium name="EnsemblMetazoa"/>
        </authorList>
    </citation>
    <scope>IDENTIFICATION</scope>
</reference>
<dbReference type="EMBL" id="KB096716">
    <property type="protein sequence ID" value="ESO02748.1"/>
    <property type="molecule type" value="Genomic_DNA"/>
</dbReference>
<organism evidence="6 7">
    <name type="scientific">Helobdella robusta</name>
    <name type="common">Californian leech</name>
    <dbReference type="NCBI Taxonomy" id="6412"/>
    <lineage>
        <taxon>Eukaryota</taxon>
        <taxon>Metazoa</taxon>
        <taxon>Spiralia</taxon>
        <taxon>Lophotrochozoa</taxon>
        <taxon>Annelida</taxon>
        <taxon>Clitellata</taxon>
        <taxon>Hirudinea</taxon>
        <taxon>Rhynchobdellida</taxon>
        <taxon>Glossiphoniidae</taxon>
        <taxon>Helobdella</taxon>
    </lineage>
</organism>
<keyword evidence="1" id="KW-0698">rRNA processing</keyword>
<dbReference type="KEGG" id="hro:HELRODRAFT_192145"/>
<dbReference type="GO" id="GO:0006364">
    <property type="term" value="P:rRNA processing"/>
    <property type="evidence" value="ECO:0007669"/>
    <property type="project" value="UniProtKB-KW"/>
</dbReference>
<feature type="domain" description="RNA cytosine-C(5)-methyltransferase NSUN2-like pre-PUA" evidence="3">
    <location>
        <begin position="87"/>
        <end position="179"/>
    </location>
</feature>
<protein>
    <submittedName>
        <fullName evidence="5 6">Uncharacterized protein</fullName>
    </submittedName>
</protein>
<evidence type="ECO:0000256" key="1">
    <source>
        <dbReference type="ARBA" id="ARBA00022552"/>
    </source>
</evidence>
<dbReference type="AlphaFoldDB" id="T1FTM5"/>
<dbReference type="InParanoid" id="T1FTM5"/>
<feature type="domain" description="RNA cytosine-C(5)-methyltransferase NSUN2-like PUA" evidence="4">
    <location>
        <begin position="181"/>
        <end position="269"/>
    </location>
</feature>
<dbReference type="RefSeq" id="XP_009018962.1">
    <property type="nucleotide sequence ID" value="XM_009020714.1"/>
</dbReference>
<feature type="compositionally biased region" description="Polar residues" evidence="2">
    <location>
        <begin position="26"/>
        <end position="37"/>
    </location>
</feature>
<dbReference type="Pfam" id="PF25376">
    <property type="entry name" value="Pre-PUA_NSUN2"/>
    <property type="match status" value="1"/>
</dbReference>
<dbReference type="PANTHER" id="PTHR22808">
    <property type="entry name" value="NCL1 YEAST -RELATED NOL1/NOP2/FMU SUN DOMAIN-CONTAINING"/>
    <property type="match status" value="1"/>
</dbReference>
<dbReference type="Pfam" id="PF25378">
    <property type="entry name" value="PUA_NSUN2"/>
    <property type="match status" value="1"/>
</dbReference>
<dbReference type="PANTHER" id="PTHR22808:SF3">
    <property type="entry name" value="5-METHYLCYTOSINE RRNA METHYLTRANSFERASE NSUN4"/>
    <property type="match status" value="1"/>
</dbReference>
<evidence type="ECO:0000313" key="6">
    <source>
        <dbReference type="EnsemblMetazoa" id="HelroP192145"/>
    </source>
</evidence>
<dbReference type="InterPro" id="IPR023267">
    <property type="entry name" value="RCMT"/>
</dbReference>
<gene>
    <name evidence="6" type="primary">20212172</name>
    <name evidence="5" type="ORF">HELRODRAFT_192145</name>
</gene>
<feature type="compositionally biased region" description="Basic and acidic residues" evidence="2">
    <location>
        <begin position="38"/>
        <end position="55"/>
    </location>
</feature>
<dbReference type="OrthoDB" id="6093671at2759"/>
<accession>T1FTM5</accession>
<reference evidence="5 7" key="2">
    <citation type="journal article" date="2013" name="Nature">
        <title>Insights into bilaterian evolution from three spiralian genomes.</title>
        <authorList>
            <person name="Simakov O."/>
            <person name="Marletaz F."/>
            <person name="Cho S.J."/>
            <person name="Edsinger-Gonzales E."/>
            <person name="Havlak P."/>
            <person name="Hellsten U."/>
            <person name="Kuo D.H."/>
            <person name="Larsson T."/>
            <person name="Lv J."/>
            <person name="Arendt D."/>
            <person name="Savage R."/>
            <person name="Osoegawa K."/>
            <person name="de Jong P."/>
            <person name="Grimwood J."/>
            <person name="Chapman J.A."/>
            <person name="Shapiro H."/>
            <person name="Aerts A."/>
            <person name="Otillar R.P."/>
            <person name="Terry A.Y."/>
            <person name="Boore J.L."/>
            <person name="Grigoriev I.V."/>
            <person name="Lindberg D.R."/>
            <person name="Seaver E.C."/>
            <person name="Weisblat D.A."/>
            <person name="Putnam N.H."/>
            <person name="Rokhsar D.S."/>
        </authorList>
    </citation>
    <scope>NUCLEOTIDE SEQUENCE</scope>
</reference>
<proteinExistence type="predicted"/>
<evidence type="ECO:0000313" key="7">
    <source>
        <dbReference type="Proteomes" id="UP000015101"/>
    </source>
</evidence>
<evidence type="ECO:0000259" key="3">
    <source>
        <dbReference type="Pfam" id="PF25376"/>
    </source>
</evidence>
<evidence type="ECO:0000259" key="4">
    <source>
        <dbReference type="Pfam" id="PF25378"/>
    </source>
</evidence>
<feature type="region of interest" description="Disordered" evidence="2">
    <location>
        <begin position="24"/>
        <end position="76"/>
    </location>
</feature>
<evidence type="ECO:0000313" key="5">
    <source>
        <dbReference type="EMBL" id="ESO02748.1"/>
    </source>
</evidence>
<dbReference type="EnsemblMetazoa" id="HelroT192145">
    <property type="protein sequence ID" value="HelroP192145"/>
    <property type="gene ID" value="HelroG192145"/>
</dbReference>
<dbReference type="InterPro" id="IPR057286">
    <property type="entry name" value="PUA_NSUN2"/>
</dbReference>
<dbReference type="GO" id="GO:0001510">
    <property type="term" value="P:RNA methylation"/>
    <property type="evidence" value="ECO:0007669"/>
    <property type="project" value="InterPro"/>
</dbReference>
<dbReference type="Proteomes" id="UP000015101">
    <property type="component" value="Unassembled WGS sequence"/>
</dbReference>
<sequence>MMVIDDGESRQDPLEDCMDDYIIRDSVNSSDETTNQELHGDGREKSRFEDAELHNEQQNLQQQSPPQQQQQSQRSETHFIKSKRINFIEPDNPDVQVIRDFYGLLHFPVENLMIEKLGTYPHRLYYVSDFVKNVISSNHDSYAFPRAGVKMFNYRSKDDTSCKFIICQEGLPLLYKFMTKRIINCSKKDFVVLARSSRLLMYNLTANMQNKLNKLVLLLLLPCVRHHWRDPDEAVASFPTVAKLPTYRDGQFRDQTENGCFAVVYNPRIESNVNASNQSETINAPVDDSVNSEDDFFALVCLKTEHAYVALTSEYLRKYYLQRLSVPSHEMEAFRPSNSCKEALVNFAFYLEQAGL</sequence>
<dbReference type="EMBL" id="AMQM01004835">
    <property type="status" value="NOT_ANNOTATED_CDS"/>
    <property type="molecule type" value="Genomic_DNA"/>
</dbReference>
<dbReference type="STRING" id="6412.T1FTM5"/>
<reference evidence="7" key="1">
    <citation type="submission" date="2012-12" db="EMBL/GenBank/DDBJ databases">
        <authorList>
            <person name="Hellsten U."/>
            <person name="Grimwood J."/>
            <person name="Chapman J.A."/>
            <person name="Shapiro H."/>
            <person name="Aerts A."/>
            <person name="Otillar R.P."/>
            <person name="Terry A.Y."/>
            <person name="Boore J.L."/>
            <person name="Simakov O."/>
            <person name="Marletaz F."/>
            <person name="Cho S.-J."/>
            <person name="Edsinger-Gonzales E."/>
            <person name="Havlak P."/>
            <person name="Kuo D.-H."/>
            <person name="Larsson T."/>
            <person name="Lv J."/>
            <person name="Arendt D."/>
            <person name="Savage R."/>
            <person name="Osoegawa K."/>
            <person name="de Jong P."/>
            <person name="Lindberg D.R."/>
            <person name="Seaver E.C."/>
            <person name="Weisblat D.A."/>
            <person name="Putnam N.H."/>
            <person name="Grigoriev I.V."/>
            <person name="Rokhsar D.S."/>
        </authorList>
    </citation>
    <scope>NUCLEOTIDE SEQUENCE</scope>
</reference>
<dbReference type="CTD" id="20212172"/>
<evidence type="ECO:0000256" key="2">
    <source>
        <dbReference type="SAM" id="MobiDB-lite"/>
    </source>
</evidence>
<dbReference type="HOGENOM" id="CLU_779085_0_0_1"/>
<dbReference type="GeneID" id="20212172"/>
<dbReference type="InterPro" id="IPR057285">
    <property type="entry name" value="Pre-PUA_NSUN2"/>
</dbReference>
<name>T1FTM5_HELRO</name>
<dbReference type="GO" id="GO:0008173">
    <property type="term" value="F:RNA methyltransferase activity"/>
    <property type="evidence" value="ECO:0007669"/>
    <property type="project" value="InterPro"/>
</dbReference>